<dbReference type="Proteomes" id="UP000594638">
    <property type="component" value="Unassembled WGS sequence"/>
</dbReference>
<dbReference type="GO" id="GO:1901135">
    <property type="term" value="P:carbohydrate derivative metabolic process"/>
    <property type="evidence" value="ECO:0007669"/>
    <property type="project" value="UniProtKB-ARBA"/>
</dbReference>
<dbReference type="PANTHER" id="PTHR48044">
    <property type="entry name" value="GLYCOSYLTRANSFERASE"/>
    <property type="match status" value="1"/>
</dbReference>
<dbReference type="PANTHER" id="PTHR48044:SF82">
    <property type="entry name" value="GLYCOSYLTRANSFERASE"/>
    <property type="match status" value="1"/>
</dbReference>
<evidence type="ECO:0000313" key="3">
    <source>
        <dbReference type="Proteomes" id="UP000594638"/>
    </source>
</evidence>
<dbReference type="Pfam" id="PF00201">
    <property type="entry name" value="UDPGT"/>
    <property type="match status" value="1"/>
</dbReference>
<dbReference type="EMBL" id="CACTIH010009562">
    <property type="protein sequence ID" value="CAA3032331.1"/>
    <property type="molecule type" value="Genomic_DNA"/>
</dbReference>
<gene>
    <name evidence="2" type="ORF">OLEA9_A048349</name>
</gene>
<reference evidence="2 3" key="1">
    <citation type="submission" date="2019-12" db="EMBL/GenBank/DDBJ databases">
        <authorList>
            <person name="Alioto T."/>
            <person name="Alioto T."/>
            <person name="Gomez Garrido J."/>
        </authorList>
    </citation>
    <scope>NUCLEOTIDE SEQUENCE [LARGE SCALE GENOMIC DNA]</scope>
</reference>
<keyword evidence="3" id="KW-1185">Reference proteome</keyword>
<dbReference type="OrthoDB" id="5835829at2759"/>
<evidence type="ECO:0000256" key="1">
    <source>
        <dbReference type="ARBA" id="ARBA00022679"/>
    </source>
</evidence>
<dbReference type="Gene3D" id="3.40.50.2000">
    <property type="entry name" value="Glycogen Phosphorylase B"/>
    <property type="match status" value="3"/>
</dbReference>
<comment type="caution">
    <text evidence="2">The sequence shown here is derived from an EMBL/GenBank/DDBJ whole genome shotgun (WGS) entry which is preliminary data.</text>
</comment>
<keyword evidence="1" id="KW-0808">Transferase</keyword>
<proteinExistence type="predicted"/>
<accession>A0A8S0VJ99</accession>
<dbReference type="Gramene" id="OE9A048349T1">
    <property type="protein sequence ID" value="OE9A048349C1"/>
    <property type="gene ID" value="OE9A048349"/>
</dbReference>
<dbReference type="InterPro" id="IPR002213">
    <property type="entry name" value="UDP_glucos_trans"/>
</dbReference>
<evidence type="ECO:0000313" key="2">
    <source>
        <dbReference type="EMBL" id="CAA3032331.1"/>
    </source>
</evidence>
<organism evidence="2 3">
    <name type="scientific">Olea europaea subsp. europaea</name>
    <dbReference type="NCBI Taxonomy" id="158383"/>
    <lineage>
        <taxon>Eukaryota</taxon>
        <taxon>Viridiplantae</taxon>
        <taxon>Streptophyta</taxon>
        <taxon>Embryophyta</taxon>
        <taxon>Tracheophyta</taxon>
        <taxon>Spermatophyta</taxon>
        <taxon>Magnoliopsida</taxon>
        <taxon>eudicotyledons</taxon>
        <taxon>Gunneridae</taxon>
        <taxon>Pentapetalae</taxon>
        <taxon>asterids</taxon>
        <taxon>lamiids</taxon>
        <taxon>Lamiales</taxon>
        <taxon>Oleaceae</taxon>
        <taxon>Oleeae</taxon>
        <taxon>Olea</taxon>
    </lineage>
</organism>
<protein>
    <submittedName>
        <fullName evidence="2">Beta-D-glucosyl crocetin beta-1,6-glucosyltransferase-like</fullName>
    </submittedName>
</protein>
<dbReference type="SUPFAM" id="SSF53756">
    <property type="entry name" value="UDP-Glycosyltransferase/glycogen phosphorylase"/>
    <property type="match status" value="1"/>
</dbReference>
<name>A0A8S0VJ99_OLEEU</name>
<dbReference type="GO" id="GO:0008194">
    <property type="term" value="F:UDP-glycosyltransferase activity"/>
    <property type="evidence" value="ECO:0007669"/>
    <property type="project" value="InterPro"/>
</dbReference>
<sequence length="291" mass="32854">MSSSNFSDIINTLKPDFAIIRSFPAVVSCTCFIARYPCCSFFICRSNYVYFLSSEFTYGHAAFPYRAIYLTDYERINQNFRSIIKDGGEDFAFGNCKQSCDIVLMNSCRAIEGKCIDYLSSLCQKKVVTVGPLATQPDSEEEYSEIMQWLSQKNQFSTVFISFGSENYLSKEQIEEMARGLELCDVNFIWVVRFPVGNTTRIEETLPEGFLDRVKERVDSIYFGVPVIAMPLKLDQPLNASLMVEHGAAIVVVRNDGGRFDGDKVAKAIKMLVLEKTGEGMRSKAIELSEQ</sequence>
<dbReference type="CDD" id="cd03784">
    <property type="entry name" value="GT1_Gtf-like"/>
    <property type="match status" value="1"/>
</dbReference>
<dbReference type="AlphaFoldDB" id="A0A8S0VJ99"/>